<dbReference type="Pfam" id="PF00041">
    <property type="entry name" value="fn3"/>
    <property type="match status" value="2"/>
</dbReference>
<dbReference type="InterPro" id="IPR002049">
    <property type="entry name" value="LE_dom"/>
</dbReference>
<dbReference type="PROSITE" id="PS50026">
    <property type="entry name" value="EGF_3"/>
    <property type="match status" value="1"/>
</dbReference>
<feature type="chain" id="PRO_5034072462" evidence="3">
    <location>
        <begin position="20"/>
        <end position="1386"/>
    </location>
</feature>
<feature type="domain" description="Fibronectin type-III" evidence="5">
    <location>
        <begin position="669"/>
        <end position="764"/>
    </location>
</feature>
<proteinExistence type="predicted"/>
<dbReference type="GO" id="GO:0048513">
    <property type="term" value="P:animal organ development"/>
    <property type="evidence" value="ECO:0007669"/>
    <property type="project" value="UniProtKB-ARBA"/>
</dbReference>
<organism evidence="6">
    <name type="scientific">Cacopsylla melanoneura</name>
    <dbReference type="NCBI Taxonomy" id="428564"/>
    <lineage>
        <taxon>Eukaryota</taxon>
        <taxon>Metazoa</taxon>
        <taxon>Ecdysozoa</taxon>
        <taxon>Arthropoda</taxon>
        <taxon>Hexapoda</taxon>
        <taxon>Insecta</taxon>
        <taxon>Pterygota</taxon>
        <taxon>Neoptera</taxon>
        <taxon>Paraneoptera</taxon>
        <taxon>Hemiptera</taxon>
        <taxon>Sternorrhyncha</taxon>
        <taxon>Psylloidea</taxon>
        <taxon>Psyllidae</taxon>
        <taxon>Psyllinae</taxon>
        <taxon>Cacopsylla</taxon>
    </lineage>
</organism>
<dbReference type="CDD" id="cd00054">
    <property type="entry name" value="EGF_CA"/>
    <property type="match status" value="1"/>
</dbReference>
<dbReference type="InterPro" id="IPR036116">
    <property type="entry name" value="FN3_sf"/>
</dbReference>
<keyword evidence="6" id="KW-0808">Transferase</keyword>
<feature type="domain" description="Fibronectin type-III" evidence="5">
    <location>
        <begin position="1069"/>
        <end position="1170"/>
    </location>
</feature>
<dbReference type="PROSITE" id="PS00022">
    <property type="entry name" value="EGF_1"/>
    <property type="match status" value="2"/>
</dbReference>
<dbReference type="SMART" id="SM00060">
    <property type="entry name" value="FN3"/>
    <property type="match status" value="5"/>
</dbReference>
<dbReference type="EMBL" id="HBUF01329343">
    <property type="protein sequence ID" value="CAG6696600.1"/>
    <property type="molecule type" value="Transcribed_RNA"/>
</dbReference>
<sequence>MKTLICFIYLILNLRSIVGGNYYDITTVYRINTLEEADVNGEIFTTYLNTCAVAVVPQTNALGLPYQNKDKSLPDQIWHYPLKSATIPPLDVPFEKSQWKTLTSDETLVPLVSNLSQVNDFPKTIFSALDNGVTLKAKWALDYLQVKDIYDVDEMADFNKKSNVFLYVDVPKTHTKDFTFNLVKSNGDRIMVNIFYHSSAIDICPSWLYTIPFCTQYHYDGNAKSQISIYINLKGNIKVYDAIGQKIFFSDATKYSGSDDTYSYIERVNLYHALLTYKILQLPQSVLLGDDNDMYFSQNFLSDGITISTPWIPNLNFSCSLFVYYLRKSGSHVNLQLKGEGIDEVLQLETEEQSIVRLENDASEMVLTMTKVEFPQNWIGKKRIQIKAENHAYIRSIWQAGDEKIHKIHESKSCVKNNITEIYEVALKEPKQNKETTRCLNGGFPDKYNSTCVCPPGFTGVACEMACGRNSYGQKCSKLCSGSGTECKRMILCTPSYGCTCSPGYQGDKCEEPCAEGTYGADCKQSCGHCKGGCDIYTGNCRQNCVSPYFVWPSCKEPFNYWKIPPVIIFSDFTSVKLGLNFSISNIVNSPSSVTQFYIVQYKEDADTFWSNSTIRIFSPTNIEYTVDNLKPGGQYLFRVLLLDKTLRTNDPKLSKTSEGPTKCSVTTLKNNITITKIRTNLIALSWDKVELVNSTECLPLSYILEVEVDDDFYGNRKIVNIKNNSFEIKNLTPGNNYLIRLKKLTVLGESRTVSQVRVSTETDIDYSTDVAGVVLKTVGSEYRIQWFRSPVYKTYYIKYKLIKLLACMYKEVQSSLEVISTTFTNYTLSLKPNALYQVFVTGDQNQAMHVNNQSVITNGKLPDISPSLVKQNFRITRDSAQIHWTNPPSMCAQINGIFDKYSIELLNMENTLLNTYETKDTKLEISGLTPKTTYKVRIRYENHIGSNHQLYSEDNFTTKGSSILTAQNLTAYKKTANMLGIRWMVSDTDSVTGINVKIQNHVLNRSMNISQLATRECKAWPSYVCYYIENLVQNTKYDVLVDVFSQEFPEGGSQKKIQVVTTESAPDAVTEIEVDAISNMNVTVSWRIPFILNGILRKFLIELEHLSSYDDSVCCQPLSTINYQVTEEQEKYTYVLENLLPMSSYQVTIRAITKRLGQEAKIIFDTPPPMLPLTQKPRVCVDGRRVLWEEDSSIKNTTTGTDDLVTSVLVIVLPEKSTFNANESLPYFRRNLSNSLKSNDWWLAHVCPTKDHNCAISIGTGEQSNSSYGEINNRQLTVGHNYTIVLAQESKYLSARSYSIVKSIQFEMKKRSTDINATLKTAVGSTQECVEQTAIDSTTVQDMDNNKNLGLKQSSDVENTDNEVDDVTDGPVLEALSNGDLVEDV</sequence>
<reference evidence="6" key="1">
    <citation type="submission" date="2021-05" db="EMBL/GenBank/DDBJ databases">
        <authorList>
            <person name="Alioto T."/>
            <person name="Alioto T."/>
            <person name="Gomez Garrido J."/>
        </authorList>
    </citation>
    <scope>NUCLEOTIDE SEQUENCE</scope>
</reference>
<dbReference type="InterPro" id="IPR013783">
    <property type="entry name" value="Ig-like_fold"/>
</dbReference>
<evidence type="ECO:0000259" key="5">
    <source>
        <dbReference type="PROSITE" id="PS50853"/>
    </source>
</evidence>
<feature type="domain" description="EGF-like" evidence="4">
    <location>
        <begin position="472"/>
        <end position="511"/>
    </location>
</feature>
<dbReference type="GO" id="GO:0016301">
    <property type="term" value="F:kinase activity"/>
    <property type="evidence" value="ECO:0007669"/>
    <property type="project" value="UniProtKB-KW"/>
</dbReference>
<dbReference type="InterPro" id="IPR052108">
    <property type="entry name" value="MEGF/SIB"/>
</dbReference>
<dbReference type="InterPro" id="IPR003961">
    <property type="entry name" value="FN3_dom"/>
</dbReference>
<evidence type="ECO:0000259" key="4">
    <source>
        <dbReference type="PROSITE" id="PS50026"/>
    </source>
</evidence>
<evidence type="ECO:0000256" key="1">
    <source>
        <dbReference type="PROSITE-ProRule" id="PRU00076"/>
    </source>
</evidence>
<dbReference type="Gene3D" id="2.170.300.10">
    <property type="entry name" value="Tie2 ligand-binding domain superfamily"/>
    <property type="match status" value="1"/>
</dbReference>
<keyword evidence="1" id="KW-1015">Disulfide bond</keyword>
<accession>A0A8D8U204</accession>
<feature type="region of interest" description="Disordered" evidence="2">
    <location>
        <begin position="1344"/>
        <end position="1372"/>
    </location>
</feature>
<dbReference type="CDD" id="cd00063">
    <property type="entry name" value="FN3"/>
    <property type="match status" value="4"/>
</dbReference>
<feature type="domain" description="Fibronectin type-III" evidence="5">
    <location>
        <begin position="866"/>
        <end position="962"/>
    </location>
</feature>
<dbReference type="CDD" id="cd00055">
    <property type="entry name" value="EGF_Lam"/>
    <property type="match status" value="1"/>
</dbReference>
<evidence type="ECO:0000313" key="6">
    <source>
        <dbReference type="EMBL" id="CAG6696600.1"/>
    </source>
</evidence>
<name>A0A8D8U204_9HEMI</name>
<dbReference type="InterPro" id="IPR000742">
    <property type="entry name" value="EGF"/>
</dbReference>
<dbReference type="GO" id="GO:0048731">
    <property type="term" value="P:system development"/>
    <property type="evidence" value="ECO:0007669"/>
    <property type="project" value="UniProtKB-ARBA"/>
</dbReference>
<comment type="caution">
    <text evidence="1">Lacks conserved residue(s) required for the propagation of feature annotation.</text>
</comment>
<dbReference type="SMART" id="SM00181">
    <property type="entry name" value="EGF"/>
    <property type="match status" value="2"/>
</dbReference>
<feature type="compositionally biased region" description="Polar residues" evidence="2">
    <location>
        <begin position="1344"/>
        <end position="1355"/>
    </location>
</feature>
<protein>
    <submittedName>
        <fullName evidence="6">Tyrosine-protein kinase receptor Tie-1</fullName>
    </submittedName>
</protein>
<dbReference type="Gene3D" id="2.60.40.10">
    <property type="entry name" value="Immunoglobulins"/>
    <property type="match status" value="4"/>
</dbReference>
<feature type="signal peptide" evidence="3">
    <location>
        <begin position="1"/>
        <end position="19"/>
    </location>
</feature>
<dbReference type="SUPFAM" id="SSF49265">
    <property type="entry name" value="Fibronectin type III"/>
    <property type="match status" value="3"/>
</dbReference>
<keyword evidence="6" id="KW-0675">Receptor</keyword>
<dbReference type="PROSITE" id="PS50853">
    <property type="entry name" value="FN3"/>
    <property type="match status" value="4"/>
</dbReference>
<dbReference type="PANTHER" id="PTHR24035">
    <property type="entry name" value="MULTIPLE EPIDERMAL GROWTH FACTOR-LIKE DOMAINS PROTEIN"/>
    <property type="match status" value="1"/>
</dbReference>
<feature type="domain" description="Fibronectin type-III" evidence="5">
    <location>
        <begin position="565"/>
        <end position="665"/>
    </location>
</feature>
<keyword evidence="1" id="KW-0245">EGF-like domain</keyword>
<feature type="disulfide bond" evidence="1">
    <location>
        <begin position="501"/>
        <end position="510"/>
    </location>
</feature>
<feature type="compositionally biased region" description="Acidic residues" evidence="2">
    <location>
        <begin position="1359"/>
        <end position="1369"/>
    </location>
</feature>
<keyword evidence="3" id="KW-0732">Signal</keyword>
<dbReference type="PANTHER" id="PTHR24035:SF109">
    <property type="entry name" value="PROTEIN DRAPER"/>
    <property type="match status" value="1"/>
</dbReference>
<evidence type="ECO:0000256" key="3">
    <source>
        <dbReference type="SAM" id="SignalP"/>
    </source>
</evidence>
<evidence type="ECO:0000256" key="2">
    <source>
        <dbReference type="SAM" id="MobiDB-lite"/>
    </source>
</evidence>
<keyword evidence="6" id="KW-0418">Kinase</keyword>